<dbReference type="InterPro" id="IPR023828">
    <property type="entry name" value="Peptidase_S8_Ser-AS"/>
</dbReference>
<feature type="chain" id="PRO_5041306848" description="Peptidase S8/S53 domain-containing protein" evidence="7">
    <location>
        <begin position="27"/>
        <end position="960"/>
    </location>
</feature>
<dbReference type="Gene3D" id="3.40.50.200">
    <property type="entry name" value="Peptidase S8/S53 domain"/>
    <property type="match status" value="1"/>
</dbReference>
<protein>
    <recommendedName>
        <fullName evidence="8">Peptidase S8/S53 domain-containing protein</fullName>
    </recommendedName>
</protein>
<evidence type="ECO:0000256" key="1">
    <source>
        <dbReference type="ARBA" id="ARBA00011073"/>
    </source>
</evidence>
<comment type="similarity">
    <text evidence="1 6">Belongs to the peptidase S8 family.</text>
</comment>
<dbReference type="CDD" id="cd04842">
    <property type="entry name" value="Peptidases_S8_Kp43_protease"/>
    <property type="match status" value="1"/>
</dbReference>
<dbReference type="InterPro" id="IPR000209">
    <property type="entry name" value="Peptidase_S8/S53_dom"/>
</dbReference>
<dbReference type="PRINTS" id="PR00723">
    <property type="entry name" value="SUBTILISIN"/>
</dbReference>
<dbReference type="Gene3D" id="2.60.120.380">
    <property type="match status" value="2"/>
</dbReference>
<dbReference type="PANTHER" id="PTHR43399">
    <property type="entry name" value="SUBTILISIN-RELATED"/>
    <property type="match status" value="1"/>
</dbReference>
<evidence type="ECO:0000259" key="8">
    <source>
        <dbReference type="Pfam" id="PF00082"/>
    </source>
</evidence>
<proteinExistence type="inferred from homology"/>
<dbReference type="KEGG" id="cmic:caldi_13230"/>
<feature type="domain" description="Peptidase S8/S53" evidence="8">
    <location>
        <begin position="219"/>
        <end position="518"/>
    </location>
</feature>
<dbReference type="Pfam" id="PF17957">
    <property type="entry name" value="Big_7"/>
    <property type="match status" value="1"/>
</dbReference>
<dbReference type="PROSITE" id="PS00137">
    <property type="entry name" value="SUBTILASE_HIS"/>
    <property type="match status" value="1"/>
</dbReference>
<dbReference type="InterPro" id="IPR058094">
    <property type="entry name" value="Ig-like_OmpL47-like"/>
</dbReference>
<feature type="active site" description="Charge relay system" evidence="5 6">
    <location>
        <position position="467"/>
    </location>
</feature>
<keyword evidence="3 6" id="KW-0378">Hydrolase</keyword>
<dbReference type="PANTHER" id="PTHR43399:SF4">
    <property type="entry name" value="CELL WALL-ASSOCIATED PROTEASE"/>
    <property type="match status" value="1"/>
</dbReference>
<evidence type="ECO:0000256" key="4">
    <source>
        <dbReference type="ARBA" id="ARBA00022825"/>
    </source>
</evidence>
<dbReference type="NCBIfam" id="NF047446">
    <property type="entry name" value="barrel_OmpL47"/>
    <property type="match status" value="1"/>
</dbReference>
<keyword evidence="2 6" id="KW-0645">Protease</keyword>
<evidence type="ECO:0000256" key="7">
    <source>
        <dbReference type="SAM" id="SignalP"/>
    </source>
</evidence>
<evidence type="ECO:0000313" key="10">
    <source>
        <dbReference type="Proteomes" id="UP001163687"/>
    </source>
</evidence>
<dbReference type="Proteomes" id="UP001163687">
    <property type="component" value="Chromosome"/>
</dbReference>
<dbReference type="GO" id="GO:0006508">
    <property type="term" value="P:proteolysis"/>
    <property type="evidence" value="ECO:0007669"/>
    <property type="project" value="UniProtKB-KW"/>
</dbReference>
<gene>
    <name evidence="9" type="ORF">caldi_13230</name>
</gene>
<accession>A0AA35CKS2</accession>
<evidence type="ECO:0000256" key="2">
    <source>
        <dbReference type="ARBA" id="ARBA00022670"/>
    </source>
</evidence>
<reference evidence="9" key="1">
    <citation type="submission" date="2022-03" db="EMBL/GenBank/DDBJ databases">
        <title>Complete genome sequence of Caldinitratiruptor microaerophilus.</title>
        <authorList>
            <person name="Mukaiyama R."/>
            <person name="Nishiyama T."/>
            <person name="Ueda K."/>
        </authorList>
    </citation>
    <scope>NUCLEOTIDE SEQUENCE</scope>
    <source>
        <strain evidence="9">JCM 16183</strain>
    </source>
</reference>
<evidence type="ECO:0000256" key="6">
    <source>
        <dbReference type="PROSITE-ProRule" id="PRU01240"/>
    </source>
</evidence>
<keyword evidence="4 6" id="KW-0720">Serine protease</keyword>
<keyword evidence="7" id="KW-0732">Signal</keyword>
<dbReference type="InterPro" id="IPR013783">
    <property type="entry name" value="Ig-like_fold"/>
</dbReference>
<dbReference type="RefSeq" id="WP_264844302.1">
    <property type="nucleotide sequence ID" value="NZ_AP025628.1"/>
</dbReference>
<dbReference type="Pfam" id="PF00082">
    <property type="entry name" value="Peptidase_S8"/>
    <property type="match status" value="1"/>
</dbReference>
<dbReference type="InterPro" id="IPR036852">
    <property type="entry name" value="Peptidase_S8/S53_dom_sf"/>
</dbReference>
<dbReference type="InterPro" id="IPR034058">
    <property type="entry name" value="TagA/B/C/D_pept_dom"/>
</dbReference>
<evidence type="ECO:0000256" key="5">
    <source>
        <dbReference type="PIRSR" id="PIRSR615500-1"/>
    </source>
</evidence>
<feature type="active site" description="Charge relay system" evidence="5 6">
    <location>
        <position position="265"/>
    </location>
</feature>
<dbReference type="Gene3D" id="2.60.40.10">
    <property type="entry name" value="Immunoglobulins"/>
    <property type="match status" value="1"/>
</dbReference>
<dbReference type="InterPro" id="IPR051048">
    <property type="entry name" value="Peptidase_S8/S53_subtilisin"/>
</dbReference>
<dbReference type="GO" id="GO:0004252">
    <property type="term" value="F:serine-type endopeptidase activity"/>
    <property type="evidence" value="ECO:0007669"/>
    <property type="project" value="UniProtKB-UniRule"/>
</dbReference>
<dbReference type="AlphaFoldDB" id="A0AA35CKS2"/>
<dbReference type="InterPro" id="IPR008979">
    <property type="entry name" value="Galactose-bd-like_sf"/>
</dbReference>
<dbReference type="SUPFAM" id="SSF49785">
    <property type="entry name" value="Galactose-binding domain-like"/>
    <property type="match status" value="1"/>
</dbReference>
<dbReference type="SUPFAM" id="SSF52743">
    <property type="entry name" value="Subtilisin-like"/>
    <property type="match status" value="1"/>
</dbReference>
<name>A0AA35CKS2_9FIRM</name>
<sequence length="960" mass="100608">MRKRLRQLAVATLVALGLTVAGPVGAPGHTSAAAPEVLRLRTATVQLWKGFSPSLQEQGRSLYVVKFDGPVRPEWVAALRRLGAEVGDYLPDFAFLVRMDGAQARAVRVLPHVRAVGHFTPQAKVDPGLRTARGPLYVRALSFGPGDRAAGALQALGVRPVAVRGRFVVARLDAAQAMSWARSGDVVYVERVQPYRLWNDQAAGVLRVRSAAWPKGLDGSGQVVGVADTGLDTGNLDDMHPDFAGRVQALYALGRQGDASDTHGHGTHVAGSIVGTGAASDGRVRGMAPGARLVFQSVLDGQGGLGGIPEDLTILFDQAYRAGARIHSDSWGVPVESGGDVYDAQAQAVDRFVWEHRDMAILFAAGNDGDHDRDGKPNYGTVSSPGTAKNAITIGASENNRPDKGKYGDNVDEVALFSSRGPTDDGRVKPDLVAPGTWVLSARSSKAPDQNFWQGYDSRYAFMGGTSMATPLSAGVTALVRQHFEKDLGVTPQASLLKAALINGARPIQGDHRDYGWGRIDLDATLGRPMLFDNESTALSTGDAKTYTYTVKPGQAFRATLVWSDYPASPAAQKALVNDLDLEVRGPDGKVILGNHMLGQDGPDRVNNVENVWIDQPQEGTYTVTVRGYNVPQGPQRYALVVSGDVAAGGENPPPGEPPADRVPPDVRLTAPAAGETLSGTVTLAAEAEDDGTGVERVEFLVDGKPVGTATAAPYRVQWDSTAVADGEHRIAARATDKAGNRAETEPVSVVVRNGGGQEPGPVPGTVAETFTGSLNPWVGPLRVWFEAPAPGPVTLQGKTDGAGMSVVVLGPDGATVGGGTSADLARGVRFEAKAAGTYSAVIQPQAPRGTYVLTVMHPAGKGLAQEVRSGRLGAGGQRTARFDVTAGRTGALNVSLGWTGRAALDLYVLDASGQVVAYSAGSGLNPATVSLLARPSRYTVLAVARSGNADFTVTLTYPK</sequence>
<evidence type="ECO:0000313" key="9">
    <source>
        <dbReference type="EMBL" id="BDG60233.1"/>
    </source>
</evidence>
<dbReference type="InterPro" id="IPR015500">
    <property type="entry name" value="Peptidase_S8_subtilisin-rel"/>
</dbReference>
<dbReference type="EMBL" id="AP025628">
    <property type="protein sequence ID" value="BDG60233.1"/>
    <property type="molecule type" value="Genomic_DNA"/>
</dbReference>
<evidence type="ECO:0000256" key="3">
    <source>
        <dbReference type="ARBA" id="ARBA00022801"/>
    </source>
</evidence>
<feature type="signal peptide" evidence="7">
    <location>
        <begin position="1"/>
        <end position="26"/>
    </location>
</feature>
<dbReference type="PROSITE" id="PS51892">
    <property type="entry name" value="SUBTILASE"/>
    <property type="match status" value="1"/>
</dbReference>
<dbReference type="PROSITE" id="PS00138">
    <property type="entry name" value="SUBTILASE_SER"/>
    <property type="match status" value="1"/>
</dbReference>
<feature type="active site" description="Charge relay system" evidence="5 6">
    <location>
        <position position="228"/>
    </location>
</feature>
<keyword evidence="10" id="KW-1185">Reference proteome</keyword>
<organism evidence="9 10">
    <name type="scientific">Caldinitratiruptor microaerophilus</name>
    <dbReference type="NCBI Taxonomy" id="671077"/>
    <lineage>
        <taxon>Bacteria</taxon>
        <taxon>Bacillati</taxon>
        <taxon>Bacillota</taxon>
        <taxon>Clostridia</taxon>
        <taxon>Eubacteriales</taxon>
        <taxon>Symbiobacteriaceae</taxon>
        <taxon>Caldinitratiruptor</taxon>
    </lineage>
</organism>
<dbReference type="InterPro" id="IPR022398">
    <property type="entry name" value="Peptidase_S8_His-AS"/>
</dbReference>